<evidence type="ECO:0000259" key="2">
    <source>
        <dbReference type="Pfam" id="PF13472"/>
    </source>
</evidence>
<organism evidence="3 4">
    <name type="scientific">Candidatus Curtissbacteria bacterium RIFCSPLOWO2_02_FULL_40_13b</name>
    <dbReference type="NCBI Taxonomy" id="1797733"/>
    <lineage>
        <taxon>Bacteria</taxon>
        <taxon>Candidatus Curtissiibacteriota</taxon>
    </lineage>
</organism>
<feature type="transmembrane region" description="Helical" evidence="1">
    <location>
        <begin position="20"/>
        <end position="37"/>
    </location>
</feature>
<sequence length="367" mass="42136">MAISRSVIKHISMAKLAIKLFLVITGAVLAMLILEVYQRLNQSSYHIPIECYRMDDILNHTLIPQKTCQFKTSEWNISYKINSLGLRDKERSLEKPANTFRILMLGDSFTEGWGINQDKTFGAILEKRLNETSKSLNFEVINAGVSAYSPILEYLYLKNKGLNFKPDLVILNFDPNDFADDQGFAQFAKFDQDGIPLAVSPKLPEVYRLGQEISNKLNEHELVLGDLKPNPIYYFLAKHSFLLRQVLFTQLIRPNVPTTEATSIQWAQTGKNLLLTKALLEKANIQFLVTIYPYQIHLKNPSLNTFSKLSEFGRENNLKVLNLFGDFAKDKPQSYYFKRDIHGNQKFHNTVAQSIYRYLVQNQLVAD</sequence>
<protein>
    <recommendedName>
        <fullName evidence="2">SGNH hydrolase-type esterase domain-containing protein</fullName>
    </recommendedName>
</protein>
<name>A0A1F5HUM5_9BACT</name>
<dbReference type="SUPFAM" id="SSF52266">
    <property type="entry name" value="SGNH hydrolase"/>
    <property type="match status" value="1"/>
</dbReference>
<evidence type="ECO:0000313" key="3">
    <source>
        <dbReference type="EMBL" id="OGE07868.1"/>
    </source>
</evidence>
<keyword evidence="1" id="KW-0472">Membrane</keyword>
<dbReference type="Pfam" id="PF13472">
    <property type="entry name" value="Lipase_GDSL_2"/>
    <property type="match status" value="1"/>
</dbReference>
<reference evidence="3 4" key="1">
    <citation type="journal article" date="2016" name="Nat. Commun.">
        <title>Thousands of microbial genomes shed light on interconnected biogeochemical processes in an aquifer system.</title>
        <authorList>
            <person name="Anantharaman K."/>
            <person name="Brown C.T."/>
            <person name="Hug L.A."/>
            <person name="Sharon I."/>
            <person name="Castelle C.J."/>
            <person name="Probst A.J."/>
            <person name="Thomas B.C."/>
            <person name="Singh A."/>
            <person name="Wilkins M.J."/>
            <person name="Karaoz U."/>
            <person name="Brodie E.L."/>
            <person name="Williams K.H."/>
            <person name="Hubbard S.S."/>
            <person name="Banfield J.F."/>
        </authorList>
    </citation>
    <scope>NUCLEOTIDE SEQUENCE [LARGE SCALE GENOMIC DNA]</scope>
</reference>
<dbReference type="AlphaFoldDB" id="A0A1F5HUM5"/>
<accession>A0A1F5HUM5</accession>
<feature type="domain" description="SGNH hydrolase-type esterase" evidence="2">
    <location>
        <begin position="105"/>
        <end position="189"/>
    </location>
</feature>
<gene>
    <name evidence="3" type="ORF">A3I53_04245</name>
</gene>
<dbReference type="Gene3D" id="3.40.50.1110">
    <property type="entry name" value="SGNH hydrolase"/>
    <property type="match status" value="1"/>
</dbReference>
<keyword evidence="1" id="KW-0812">Transmembrane</keyword>
<dbReference type="InterPro" id="IPR013830">
    <property type="entry name" value="SGNH_hydro"/>
</dbReference>
<keyword evidence="1" id="KW-1133">Transmembrane helix</keyword>
<comment type="caution">
    <text evidence="3">The sequence shown here is derived from an EMBL/GenBank/DDBJ whole genome shotgun (WGS) entry which is preliminary data.</text>
</comment>
<proteinExistence type="predicted"/>
<evidence type="ECO:0000313" key="4">
    <source>
        <dbReference type="Proteomes" id="UP000178845"/>
    </source>
</evidence>
<dbReference type="Proteomes" id="UP000178845">
    <property type="component" value="Unassembled WGS sequence"/>
</dbReference>
<dbReference type="InterPro" id="IPR036514">
    <property type="entry name" value="SGNH_hydro_sf"/>
</dbReference>
<dbReference type="EMBL" id="MFBW01000030">
    <property type="protein sequence ID" value="OGE07868.1"/>
    <property type="molecule type" value="Genomic_DNA"/>
</dbReference>
<evidence type="ECO:0000256" key="1">
    <source>
        <dbReference type="SAM" id="Phobius"/>
    </source>
</evidence>